<feature type="domain" description="Peptidase M43 pregnancy-associated plasma-A" evidence="10">
    <location>
        <begin position="191"/>
        <end position="282"/>
    </location>
</feature>
<protein>
    <submittedName>
        <fullName evidence="11">Extracellular metalloprotease 1</fullName>
    </submittedName>
</protein>
<keyword evidence="2 11" id="KW-0645">Protease</keyword>
<dbReference type="GO" id="GO:0006508">
    <property type="term" value="P:proteolysis"/>
    <property type="evidence" value="ECO:0007669"/>
    <property type="project" value="UniProtKB-KW"/>
</dbReference>
<gene>
    <name evidence="11" type="ORF">RSOLAG1IB_04011</name>
</gene>
<keyword evidence="6" id="KW-0862">Zinc</keyword>
<keyword evidence="4 9" id="KW-0732">Signal</keyword>
<dbReference type="GO" id="GO:0008237">
    <property type="term" value="F:metallopeptidase activity"/>
    <property type="evidence" value="ECO:0007669"/>
    <property type="project" value="UniProtKB-KW"/>
</dbReference>
<comment type="similarity">
    <text evidence="1">Belongs to the peptidase M43B family.</text>
</comment>
<evidence type="ECO:0000256" key="7">
    <source>
        <dbReference type="ARBA" id="ARBA00023049"/>
    </source>
</evidence>
<dbReference type="InterPro" id="IPR008754">
    <property type="entry name" value="Peptidase_M43"/>
</dbReference>
<dbReference type="GO" id="GO:0046872">
    <property type="term" value="F:metal ion binding"/>
    <property type="evidence" value="ECO:0007669"/>
    <property type="project" value="UniProtKB-KW"/>
</dbReference>
<dbReference type="SUPFAM" id="SSF55486">
    <property type="entry name" value="Metalloproteases ('zincins'), catalytic domain"/>
    <property type="match status" value="1"/>
</dbReference>
<evidence type="ECO:0000256" key="3">
    <source>
        <dbReference type="ARBA" id="ARBA00022723"/>
    </source>
</evidence>
<dbReference type="AlphaFoldDB" id="A0A0B7FX60"/>
<dbReference type="Proteomes" id="UP000059188">
    <property type="component" value="Unassembled WGS sequence"/>
</dbReference>
<dbReference type="OrthoDB" id="536211at2759"/>
<evidence type="ECO:0000256" key="4">
    <source>
        <dbReference type="ARBA" id="ARBA00022729"/>
    </source>
</evidence>
<keyword evidence="8" id="KW-1015">Disulfide bond</keyword>
<evidence type="ECO:0000256" key="8">
    <source>
        <dbReference type="ARBA" id="ARBA00023157"/>
    </source>
</evidence>
<feature type="signal peptide" evidence="9">
    <location>
        <begin position="1"/>
        <end position="17"/>
    </location>
</feature>
<feature type="chain" id="PRO_5002127816" evidence="9">
    <location>
        <begin position="18"/>
        <end position="290"/>
    </location>
</feature>
<dbReference type="Gene3D" id="3.40.390.10">
    <property type="entry name" value="Collagenase (Catalytic Domain)"/>
    <property type="match status" value="1"/>
</dbReference>
<accession>A0A0B7FX60</accession>
<evidence type="ECO:0000256" key="9">
    <source>
        <dbReference type="SAM" id="SignalP"/>
    </source>
</evidence>
<evidence type="ECO:0000259" key="10">
    <source>
        <dbReference type="Pfam" id="PF05572"/>
    </source>
</evidence>
<evidence type="ECO:0000313" key="11">
    <source>
        <dbReference type="EMBL" id="CEL60772.1"/>
    </source>
</evidence>
<evidence type="ECO:0000256" key="1">
    <source>
        <dbReference type="ARBA" id="ARBA00008721"/>
    </source>
</evidence>
<name>A0A0B7FX60_THACB</name>
<proteinExistence type="inferred from homology"/>
<dbReference type="PANTHER" id="PTHR47466:SF1">
    <property type="entry name" value="METALLOPROTEASE MEP1 (AFU_ORTHOLOGUE AFUA_1G07730)-RELATED"/>
    <property type="match status" value="1"/>
</dbReference>
<keyword evidence="7 11" id="KW-0482">Metalloprotease</keyword>
<dbReference type="PANTHER" id="PTHR47466">
    <property type="match status" value="1"/>
</dbReference>
<dbReference type="CDD" id="cd04275">
    <property type="entry name" value="ZnMc_pappalysin_like"/>
    <property type="match status" value="1"/>
</dbReference>
<dbReference type="InterPro" id="IPR024079">
    <property type="entry name" value="MetalloPept_cat_dom_sf"/>
</dbReference>
<keyword evidence="12" id="KW-1185">Reference proteome</keyword>
<evidence type="ECO:0000256" key="5">
    <source>
        <dbReference type="ARBA" id="ARBA00022801"/>
    </source>
</evidence>
<dbReference type="EMBL" id="LN679104">
    <property type="protein sequence ID" value="CEL60772.1"/>
    <property type="molecule type" value="Genomic_DNA"/>
</dbReference>
<organism evidence="11 12">
    <name type="scientific">Thanatephorus cucumeris (strain AG1-IB / isolate 7/3/14)</name>
    <name type="common">Lettuce bottom rot fungus</name>
    <name type="synonym">Rhizoctonia solani</name>
    <dbReference type="NCBI Taxonomy" id="1108050"/>
    <lineage>
        <taxon>Eukaryota</taxon>
        <taxon>Fungi</taxon>
        <taxon>Dikarya</taxon>
        <taxon>Basidiomycota</taxon>
        <taxon>Agaricomycotina</taxon>
        <taxon>Agaricomycetes</taxon>
        <taxon>Cantharellales</taxon>
        <taxon>Ceratobasidiaceae</taxon>
        <taxon>Rhizoctonia</taxon>
        <taxon>Rhizoctonia solani AG-1</taxon>
    </lineage>
</organism>
<dbReference type="Pfam" id="PF05572">
    <property type="entry name" value="Peptidase_M43"/>
    <property type="match status" value="1"/>
</dbReference>
<evidence type="ECO:0000256" key="6">
    <source>
        <dbReference type="ARBA" id="ARBA00022833"/>
    </source>
</evidence>
<evidence type="ECO:0000313" key="12">
    <source>
        <dbReference type="Proteomes" id="UP000059188"/>
    </source>
</evidence>
<evidence type="ECO:0000256" key="2">
    <source>
        <dbReference type="ARBA" id="ARBA00022670"/>
    </source>
</evidence>
<reference evidence="11 12" key="1">
    <citation type="submission" date="2014-11" db="EMBL/GenBank/DDBJ databases">
        <authorList>
            <person name="Wibberg Daniel"/>
        </authorList>
    </citation>
    <scope>NUCLEOTIDE SEQUENCE [LARGE SCALE GENOMIC DNA]</scope>
    <source>
        <strain evidence="11">Rhizoctonia solani AG1-IB 7/3/14</strain>
    </source>
</reference>
<keyword evidence="5" id="KW-0378">Hydrolase</keyword>
<keyword evidence="3" id="KW-0479">Metal-binding</keyword>
<sequence length="290" mass="31647">MFLPLLYLLFRFSSCIALTTHLTVRDDPTPRTCGTESDQLFVGSAESNFAARKSAGSAKITCYETIDVYWHVIKAGDSLAEGDLPQSQITDSIKATNSHYSGLGLKLKLINVDRTTNATWFNYVAPRLPTNTAMKNLLRKGGPADLNVYSVGFKGGPGRGLLGYATFPSTYDSNPKDDGVVIQWSTVPGGSNINYHEGKTLTHELGHWLGLYHTFQGDSCSGDGDYVDDTPPEETPSAGCPVGKDTCPGGGVDPIHNYMDYSYDSCMNEFTPGQFKRVKEQVKQYRGISL</sequence>